<name>W6U8Z4_ECHGR</name>
<evidence type="ECO:0000313" key="2">
    <source>
        <dbReference type="Proteomes" id="UP000019149"/>
    </source>
</evidence>
<dbReference type="GeneID" id="36343044"/>
<dbReference type="KEGG" id="egl:EGR_07329"/>
<dbReference type="CTD" id="36343044"/>
<organism evidence="1 2">
    <name type="scientific">Echinococcus granulosus</name>
    <name type="common">Hydatid tapeworm</name>
    <dbReference type="NCBI Taxonomy" id="6210"/>
    <lineage>
        <taxon>Eukaryota</taxon>
        <taxon>Metazoa</taxon>
        <taxon>Spiralia</taxon>
        <taxon>Lophotrochozoa</taxon>
        <taxon>Platyhelminthes</taxon>
        <taxon>Cestoda</taxon>
        <taxon>Eucestoda</taxon>
        <taxon>Cyclophyllidea</taxon>
        <taxon>Taeniidae</taxon>
        <taxon>Echinococcus</taxon>
        <taxon>Echinococcus granulosus group</taxon>
    </lineage>
</organism>
<gene>
    <name evidence="1" type="ORF">EGR_07329</name>
</gene>
<keyword evidence="2" id="KW-1185">Reference proteome</keyword>
<accession>W6U8Z4</accession>
<dbReference type="Proteomes" id="UP000019149">
    <property type="component" value="Unassembled WGS sequence"/>
</dbReference>
<protein>
    <submittedName>
        <fullName evidence="1">Uncharacterized protein</fullName>
    </submittedName>
</protein>
<dbReference type="RefSeq" id="XP_024349054.1">
    <property type="nucleotide sequence ID" value="XM_024496578.1"/>
</dbReference>
<evidence type="ECO:0000313" key="1">
    <source>
        <dbReference type="EMBL" id="EUB57858.1"/>
    </source>
</evidence>
<reference evidence="1 2" key="1">
    <citation type="journal article" date="2013" name="Nat. Genet.">
        <title>The genome of the hydatid tapeworm Echinococcus granulosus.</title>
        <authorList>
            <person name="Zheng H."/>
            <person name="Zhang W."/>
            <person name="Zhang L."/>
            <person name="Zhang Z."/>
            <person name="Li J."/>
            <person name="Lu G."/>
            <person name="Zhu Y."/>
            <person name="Wang Y."/>
            <person name="Huang Y."/>
            <person name="Liu J."/>
            <person name="Kang H."/>
            <person name="Chen J."/>
            <person name="Wang L."/>
            <person name="Chen A."/>
            <person name="Yu S."/>
            <person name="Gao Z."/>
            <person name="Jin L."/>
            <person name="Gu W."/>
            <person name="Wang Z."/>
            <person name="Zhao L."/>
            <person name="Shi B."/>
            <person name="Wen H."/>
            <person name="Lin R."/>
            <person name="Jones M.K."/>
            <person name="Brejova B."/>
            <person name="Vinar T."/>
            <person name="Zhao G."/>
            <person name="McManus D.P."/>
            <person name="Chen Z."/>
            <person name="Zhou Y."/>
            <person name="Wang S."/>
        </authorList>
    </citation>
    <scope>NUCLEOTIDE SEQUENCE [LARGE SCALE GENOMIC DNA]</scope>
</reference>
<comment type="caution">
    <text evidence="1">The sequence shown here is derived from an EMBL/GenBank/DDBJ whole genome shotgun (WGS) entry which is preliminary data.</text>
</comment>
<dbReference type="AlphaFoldDB" id="W6U8Z4"/>
<sequence>MIGSILLADPLEASPVAVIGGQICQVEIDGCLLLYALIGTPCSRIAPEDELRRQEYAKPLKLFMFDTEVADFDQFEPVVKPKEFLEKTAPTEGNGEKSNKVDVFSMDFDKMIILLCHIKKIYSQVLIYWLHFYTLPPRFNATKILFIETSLLDAAFQLPYYLIPVLLQSDVILHVRSKPNLFLGLVLDLGKPDLLLNVSQDGLIYS</sequence>
<dbReference type="EMBL" id="APAU02000074">
    <property type="protein sequence ID" value="EUB57858.1"/>
    <property type="molecule type" value="Genomic_DNA"/>
</dbReference>
<proteinExistence type="predicted"/>